<dbReference type="InterPro" id="IPR004013">
    <property type="entry name" value="PHP_dom"/>
</dbReference>
<dbReference type="InterPro" id="IPR004805">
    <property type="entry name" value="DnaE2/DnaE/PolC"/>
</dbReference>
<evidence type="ECO:0000256" key="1">
    <source>
        <dbReference type="ARBA" id="ARBA00012417"/>
    </source>
</evidence>
<evidence type="ECO:0000256" key="2">
    <source>
        <dbReference type="ARBA" id="ARBA00022490"/>
    </source>
</evidence>
<organism evidence="11">
    <name type="scientific">freshwater metagenome</name>
    <dbReference type="NCBI Taxonomy" id="449393"/>
    <lineage>
        <taxon>unclassified sequences</taxon>
        <taxon>metagenomes</taxon>
        <taxon>ecological metagenomes</taxon>
    </lineage>
</organism>
<dbReference type="EC" id="2.7.7.7" evidence="1"/>
<dbReference type="CDD" id="cd04485">
    <property type="entry name" value="DnaE_OBF"/>
    <property type="match status" value="1"/>
</dbReference>
<sequence length="1075" mass="118567">MFTHLHMASGYSFKYGTHLPDAIVERAAEFEMKSLALTDRDGLAGAIRFVESCQKYNVSPILGVDLKYKINGTKSRITLIAKSGGGWTSLVRLVTAINTFDPEKPILTLDLLQKFSTYTKDLLALHGSESAISQALVKRDYKKAMAIFNSGDKLFADQAIECVSHLAAGDGPYSTTHAGRMLGFARDNDLPAVISNAARMLDRSDGPVADILDCSRNLAPLHESNVERRNSEGFFKNSKEMVAIADLISRAAGERNSRHLLKETAAWAERAILSPVSDLGLGAIHLPEHHVVGAKDELDMARLFRERCFSGLNWRYGASTLLKKAEARLEDELTTVRTLGYESYFLTVADITDTARASGIRVAARGSGAGSLICHVLGISGVEPIAHGLLMERFCSPLRRALPDIDIDVESARRLEIYNQVFSKYGDPNWRKPGNSSRCATVAMVDTYRARHAIRDTGAALGLPPMEIDLIAKSIPHVRARNISQALDNLPELKNLNLNTPLIKMAIGLAERLDGLPRNLSMHPCAIVLSDGAFLDRAPIQINASGYPMVQFDKDDVEAIGLLKLDVLGVRMQSSLSYAVQEIERSQGITVDLDSIPLDDPKTFELIQSTKTLGLFQIESPGQRELIGKFAPETFTDLIIDISLFRPGPVKSDMIKPFLNARHGWKSPQIFHPDLYEALHETEGVVVFHEQVIRIISTLTGISFAEADEKRRALSSPEGQQEVCDWFYPAALSKGYQLPVVTEIWEVLRAFASFGFCKAHAAAFALPTYQSAWLKTHYPAAFLAGVLTHDPGMYPKRLMMDEVRQLGIGIGVVDVNHSTRNHRVEVVGGRESIRLALQDISGISDGEITSIENGQPYLDLADFVRRSGASQPICEALVLIGGFDSLYNGLNRRDLLLNVNDLYRWSRSATRLGGGQLTLGFTPELEASGLPKMTKREKVSYELDHLGMDVSHHVIEFYAAFLNEIGAVRSSELLAQRSESSVLVAGIKVALQTPPVRSGRRVIFLTLNDGYGCSDITFFEDMQSSYAQLLYGSSLFLIRGIIRRTGARGISLRATGAWELSAEFEKWRNLTVCER</sequence>
<comment type="catalytic activity">
    <reaction evidence="9">
        <text>DNA(n) + a 2'-deoxyribonucleoside 5'-triphosphate = DNA(n+1) + diphosphate</text>
        <dbReference type="Rhea" id="RHEA:22508"/>
        <dbReference type="Rhea" id="RHEA-COMP:17339"/>
        <dbReference type="Rhea" id="RHEA-COMP:17340"/>
        <dbReference type="ChEBI" id="CHEBI:33019"/>
        <dbReference type="ChEBI" id="CHEBI:61560"/>
        <dbReference type="ChEBI" id="CHEBI:173112"/>
        <dbReference type="EC" id="2.7.7.7"/>
    </reaction>
</comment>
<dbReference type="InterPro" id="IPR040982">
    <property type="entry name" value="DNA_pol3_finger"/>
</dbReference>
<dbReference type="NCBIfam" id="TIGR00594">
    <property type="entry name" value="polc"/>
    <property type="match status" value="1"/>
</dbReference>
<dbReference type="PANTHER" id="PTHR32294">
    <property type="entry name" value="DNA POLYMERASE III SUBUNIT ALPHA"/>
    <property type="match status" value="1"/>
</dbReference>
<dbReference type="GO" id="GO:0006281">
    <property type="term" value="P:DNA repair"/>
    <property type="evidence" value="ECO:0007669"/>
    <property type="project" value="UniProtKB-KW"/>
</dbReference>
<evidence type="ECO:0000256" key="8">
    <source>
        <dbReference type="ARBA" id="ARBA00023204"/>
    </source>
</evidence>
<gene>
    <name evidence="11" type="ORF">UFOPK2312_00196</name>
</gene>
<evidence type="ECO:0000256" key="4">
    <source>
        <dbReference type="ARBA" id="ARBA00022695"/>
    </source>
</evidence>
<dbReference type="SUPFAM" id="SSF89550">
    <property type="entry name" value="PHP domain-like"/>
    <property type="match status" value="1"/>
</dbReference>
<dbReference type="Gene3D" id="1.10.150.870">
    <property type="match status" value="1"/>
</dbReference>
<dbReference type="CDD" id="cd07431">
    <property type="entry name" value="PHP_PolIIIA"/>
    <property type="match status" value="1"/>
</dbReference>
<accession>A0A6J6LRH0</accession>
<keyword evidence="8" id="KW-0234">DNA repair</keyword>
<evidence type="ECO:0000256" key="3">
    <source>
        <dbReference type="ARBA" id="ARBA00022679"/>
    </source>
</evidence>
<dbReference type="Pfam" id="PF02811">
    <property type="entry name" value="PHP"/>
    <property type="match status" value="1"/>
</dbReference>
<dbReference type="EMBL" id="CAEZWY010000011">
    <property type="protein sequence ID" value="CAB4664321.1"/>
    <property type="molecule type" value="Genomic_DNA"/>
</dbReference>
<dbReference type="InterPro" id="IPR003141">
    <property type="entry name" value="Pol/His_phosphatase_N"/>
</dbReference>
<keyword evidence="4" id="KW-0548">Nucleotidyltransferase</keyword>
<dbReference type="Pfam" id="PF07733">
    <property type="entry name" value="DNA_pol3_alpha"/>
    <property type="match status" value="1"/>
</dbReference>
<protein>
    <recommendedName>
        <fullName evidence="1">DNA-directed DNA polymerase</fullName>
        <ecNumber evidence="1">2.7.7.7</ecNumber>
    </recommendedName>
</protein>
<proteinExistence type="predicted"/>
<keyword evidence="3" id="KW-0808">Transferase</keyword>
<keyword evidence="6" id="KW-0227">DNA damage</keyword>
<evidence type="ECO:0000256" key="7">
    <source>
        <dbReference type="ARBA" id="ARBA00022932"/>
    </source>
</evidence>
<reference evidence="11" key="1">
    <citation type="submission" date="2020-05" db="EMBL/GenBank/DDBJ databases">
        <authorList>
            <person name="Chiriac C."/>
            <person name="Salcher M."/>
            <person name="Ghai R."/>
            <person name="Kavagutti S V."/>
        </authorList>
    </citation>
    <scope>NUCLEOTIDE SEQUENCE</scope>
</reference>
<keyword evidence="5" id="KW-0235">DNA replication</keyword>
<evidence type="ECO:0000313" key="11">
    <source>
        <dbReference type="EMBL" id="CAB4664321.1"/>
    </source>
</evidence>
<dbReference type="InterPro" id="IPR029460">
    <property type="entry name" value="DNAPol_HHH"/>
</dbReference>
<dbReference type="AlphaFoldDB" id="A0A6J6LRH0"/>
<dbReference type="GO" id="GO:0003887">
    <property type="term" value="F:DNA-directed DNA polymerase activity"/>
    <property type="evidence" value="ECO:0007669"/>
    <property type="project" value="UniProtKB-KW"/>
</dbReference>
<evidence type="ECO:0000256" key="5">
    <source>
        <dbReference type="ARBA" id="ARBA00022705"/>
    </source>
</evidence>
<dbReference type="Gene3D" id="1.10.10.1600">
    <property type="entry name" value="Bacterial DNA polymerase III alpha subunit, thumb domain"/>
    <property type="match status" value="1"/>
</dbReference>
<dbReference type="GO" id="GO:0006260">
    <property type="term" value="P:DNA replication"/>
    <property type="evidence" value="ECO:0007669"/>
    <property type="project" value="UniProtKB-KW"/>
</dbReference>
<dbReference type="InterPro" id="IPR041931">
    <property type="entry name" value="DNA_pol3_alpha_thumb_dom"/>
</dbReference>
<dbReference type="PANTHER" id="PTHR32294:SF4">
    <property type="entry name" value="ERROR-PRONE DNA POLYMERASE"/>
    <property type="match status" value="1"/>
</dbReference>
<dbReference type="InterPro" id="IPR011708">
    <property type="entry name" value="DNA_pol3_alpha_NTPase_dom"/>
</dbReference>
<dbReference type="Pfam" id="PF17657">
    <property type="entry name" value="DNA_pol3_finger"/>
    <property type="match status" value="1"/>
</dbReference>
<dbReference type="Pfam" id="PF14579">
    <property type="entry name" value="HHH_6"/>
    <property type="match status" value="1"/>
</dbReference>
<evidence type="ECO:0000259" key="10">
    <source>
        <dbReference type="SMART" id="SM00481"/>
    </source>
</evidence>
<keyword evidence="7" id="KW-0239">DNA-directed DNA polymerase</keyword>
<dbReference type="GO" id="GO:0008408">
    <property type="term" value="F:3'-5' exonuclease activity"/>
    <property type="evidence" value="ECO:0007669"/>
    <property type="project" value="InterPro"/>
</dbReference>
<evidence type="ECO:0000256" key="9">
    <source>
        <dbReference type="ARBA" id="ARBA00049244"/>
    </source>
</evidence>
<keyword evidence="2" id="KW-0963">Cytoplasm</keyword>
<dbReference type="Gene3D" id="3.20.20.140">
    <property type="entry name" value="Metal-dependent hydrolases"/>
    <property type="match status" value="1"/>
</dbReference>
<name>A0A6J6LRH0_9ZZZZ</name>
<dbReference type="SMART" id="SM00481">
    <property type="entry name" value="POLIIIAc"/>
    <property type="match status" value="1"/>
</dbReference>
<dbReference type="InterPro" id="IPR016195">
    <property type="entry name" value="Pol/histidinol_Pase-like"/>
</dbReference>
<feature type="domain" description="Polymerase/histidinol phosphatase N-terminal" evidence="10">
    <location>
        <begin position="3"/>
        <end position="70"/>
    </location>
</feature>
<evidence type="ECO:0000256" key="6">
    <source>
        <dbReference type="ARBA" id="ARBA00022763"/>
    </source>
</evidence>